<feature type="active site" description="Proton acceptor" evidence="9">
    <location>
        <position position="65"/>
    </location>
</feature>
<dbReference type="UniPathway" id="UPA00035">
    <property type="reaction ID" value="UER00044"/>
</dbReference>
<dbReference type="EC" id="4.2.1.20" evidence="9"/>
<evidence type="ECO:0000256" key="6">
    <source>
        <dbReference type="ARBA" id="ARBA00023141"/>
    </source>
</evidence>
<dbReference type="FunFam" id="3.20.20.70:FF:000037">
    <property type="entry name" value="Tryptophan synthase alpha chain"/>
    <property type="match status" value="1"/>
</dbReference>
<dbReference type="CDD" id="cd04724">
    <property type="entry name" value="Tryptophan_synthase_alpha"/>
    <property type="match status" value="1"/>
</dbReference>
<evidence type="ECO:0000313" key="12">
    <source>
        <dbReference type="EMBL" id="MBA8795195.1"/>
    </source>
</evidence>
<dbReference type="AlphaFoldDB" id="A0A7W3P6R0"/>
<evidence type="ECO:0000256" key="3">
    <source>
        <dbReference type="ARBA" id="ARBA00011270"/>
    </source>
</evidence>
<sequence>MSTAAPDPRAFDPGISGRVLAAARAEGRGALVGYLPVGYPDVENSLRAVRALTGEGERPGVDLVEVGMPYSDPVMDGVTIQKAGTRALERGVRTADVFRAVEAVTATGTAAVVMIYWNLVERYGAERFARDLASAGGAGLITPDLTPDEADDWLAASEAHHLDRIFLVSPSSTDQRLAATVESCRGWIYATSVMGVTGTRTQSSTLAPSLVARVRAHAPDALVGVGLGVSNGAQAAEINRYADAAIVGSALVQTLVDADEAGRPDDLAGLRAVVADLAAGVRTPAAGGPTPASAATSTPDPAGAPAPATHTPVTAGTPGS</sequence>
<evidence type="ECO:0000256" key="7">
    <source>
        <dbReference type="ARBA" id="ARBA00023239"/>
    </source>
</evidence>
<evidence type="ECO:0000256" key="10">
    <source>
        <dbReference type="RuleBase" id="RU003662"/>
    </source>
</evidence>
<accession>A0A7W3P6R0</accession>
<organism evidence="12 13">
    <name type="scientific">Microlunatus kandeliicorticis</name>
    <dbReference type="NCBI Taxonomy" id="1759536"/>
    <lineage>
        <taxon>Bacteria</taxon>
        <taxon>Bacillati</taxon>
        <taxon>Actinomycetota</taxon>
        <taxon>Actinomycetes</taxon>
        <taxon>Propionibacteriales</taxon>
        <taxon>Propionibacteriaceae</taxon>
        <taxon>Microlunatus</taxon>
    </lineage>
</organism>
<evidence type="ECO:0000256" key="2">
    <source>
        <dbReference type="ARBA" id="ARBA00004733"/>
    </source>
</evidence>
<comment type="similarity">
    <text evidence="9 10">Belongs to the TrpA family.</text>
</comment>
<comment type="catalytic activity">
    <reaction evidence="8 9">
        <text>(1S,2R)-1-C-(indol-3-yl)glycerol 3-phosphate + L-serine = D-glyceraldehyde 3-phosphate + L-tryptophan + H2O</text>
        <dbReference type="Rhea" id="RHEA:10532"/>
        <dbReference type="ChEBI" id="CHEBI:15377"/>
        <dbReference type="ChEBI" id="CHEBI:33384"/>
        <dbReference type="ChEBI" id="CHEBI:57912"/>
        <dbReference type="ChEBI" id="CHEBI:58866"/>
        <dbReference type="ChEBI" id="CHEBI:59776"/>
        <dbReference type="EC" id="4.2.1.20"/>
    </reaction>
</comment>
<dbReference type="SUPFAM" id="SSF51366">
    <property type="entry name" value="Ribulose-phoshate binding barrel"/>
    <property type="match status" value="1"/>
</dbReference>
<evidence type="ECO:0000313" key="13">
    <source>
        <dbReference type="Proteomes" id="UP000523079"/>
    </source>
</evidence>
<gene>
    <name evidence="9" type="primary">trpA</name>
    <name evidence="12" type="ORF">FHX74_002823</name>
</gene>
<keyword evidence="13" id="KW-1185">Reference proteome</keyword>
<evidence type="ECO:0000256" key="4">
    <source>
        <dbReference type="ARBA" id="ARBA00022605"/>
    </source>
</evidence>
<dbReference type="GO" id="GO:0004834">
    <property type="term" value="F:tryptophan synthase activity"/>
    <property type="evidence" value="ECO:0007669"/>
    <property type="project" value="UniProtKB-UniRule"/>
</dbReference>
<evidence type="ECO:0000256" key="9">
    <source>
        <dbReference type="HAMAP-Rule" id="MF_00131"/>
    </source>
</evidence>
<keyword evidence="5 9" id="KW-0822">Tryptophan biosynthesis</keyword>
<dbReference type="InterPro" id="IPR018204">
    <property type="entry name" value="Trp_synthase_alpha_AS"/>
</dbReference>
<comment type="pathway">
    <text evidence="2 9">Amino-acid biosynthesis; L-tryptophan biosynthesis; L-tryptophan from chorismate: step 5/5.</text>
</comment>
<comment type="subunit">
    <text evidence="3 9">Tetramer of two alpha and two beta chains.</text>
</comment>
<comment type="function">
    <text evidence="1 9">The alpha subunit is responsible for the aldol cleavage of indoleglycerol phosphate to indole and glyceraldehyde 3-phosphate.</text>
</comment>
<evidence type="ECO:0000256" key="5">
    <source>
        <dbReference type="ARBA" id="ARBA00022822"/>
    </source>
</evidence>
<evidence type="ECO:0000256" key="8">
    <source>
        <dbReference type="ARBA" id="ARBA00049047"/>
    </source>
</evidence>
<dbReference type="GO" id="GO:0005829">
    <property type="term" value="C:cytosol"/>
    <property type="evidence" value="ECO:0007669"/>
    <property type="project" value="TreeGrafter"/>
</dbReference>
<feature type="active site" description="Proton acceptor" evidence="9">
    <location>
        <position position="76"/>
    </location>
</feature>
<dbReference type="PANTHER" id="PTHR43406">
    <property type="entry name" value="TRYPTOPHAN SYNTHASE, ALPHA CHAIN"/>
    <property type="match status" value="1"/>
</dbReference>
<feature type="region of interest" description="Disordered" evidence="11">
    <location>
        <begin position="282"/>
        <end position="320"/>
    </location>
</feature>
<protein>
    <recommendedName>
        <fullName evidence="9">Tryptophan synthase alpha chain</fullName>
        <ecNumber evidence="9">4.2.1.20</ecNumber>
    </recommendedName>
</protein>
<reference evidence="12 13" key="1">
    <citation type="submission" date="2020-07" db="EMBL/GenBank/DDBJ databases">
        <title>Sequencing the genomes of 1000 actinobacteria strains.</title>
        <authorList>
            <person name="Klenk H.-P."/>
        </authorList>
    </citation>
    <scope>NUCLEOTIDE SEQUENCE [LARGE SCALE GENOMIC DNA]</scope>
    <source>
        <strain evidence="12 13">DSM 100723</strain>
    </source>
</reference>
<dbReference type="HAMAP" id="MF_00131">
    <property type="entry name" value="Trp_synth_alpha"/>
    <property type="match status" value="1"/>
</dbReference>
<evidence type="ECO:0000256" key="1">
    <source>
        <dbReference type="ARBA" id="ARBA00003365"/>
    </source>
</evidence>
<dbReference type="EMBL" id="JACGWT010000004">
    <property type="protein sequence ID" value="MBA8795195.1"/>
    <property type="molecule type" value="Genomic_DNA"/>
</dbReference>
<dbReference type="Proteomes" id="UP000523079">
    <property type="component" value="Unassembled WGS sequence"/>
</dbReference>
<dbReference type="Pfam" id="PF00290">
    <property type="entry name" value="Trp_syntA"/>
    <property type="match status" value="1"/>
</dbReference>
<dbReference type="PROSITE" id="PS00167">
    <property type="entry name" value="TRP_SYNTHASE_ALPHA"/>
    <property type="match status" value="1"/>
</dbReference>
<keyword evidence="4 9" id="KW-0028">Amino-acid biosynthesis</keyword>
<dbReference type="InterPro" id="IPR011060">
    <property type="entry name" value="RibuloseP-bd_barrel"/>
</dbReference>
<dbReference type="Gene3D" id="3.20.20.70">
    <property type="entry name" value="Aldolase class I"/>
    <property type="match status" value="1"/>
</dbReference>
<dbReference type="PANTHER" id="PTHR43406:SF1">
    <property type="entry name" value="TRYPTOPHAN SYNTHASE ALPHA CHAIN, CHLOROPLASTIC"/>
    <property type="match status" value="1"/>
</dbReference>
<keyword evidence="6 9" id="KW-0057">Aromatic amino acid biosynthesis</keyword>
<keyword evidence="7 9" id="KW-0456">Lyase</keyword>
<proteinExistence type="inferred from homology"/>
<dbReference type="RefSeq" id="WP_182560783.1">
    <property type="nucleotide sequence ID" value="NZ_JACGWT010000004.1"/>
</dbReference>
<comment type="caution">
    <text evidence="12">The sequence shown here is derived from an EMBL/GenBank/DDBJ whole genome shotgun (WGS) entry which is preliminary data.</text>
</comment>
<dbReference type="InterPro" id="IPR002028">
    <property type="entry name" value="Trp_synthase_suA"/>
</dbReference>
<name>A0A7W3P6R0_9ACTN</name>
<evidence type="ECO:0000256" key="11">
    <source>
        <dbReference type="SAM" id="MobiDB-lite"/>
    </source>
</evidence>
<dbReference type="NCBIfam" id="TIGR00262">
    <property type="entry name" value="trpA"/>
    <property type="match status" value="1"/>
</dbReference>
<dbReference type="InterPro" id="IPR013785">
    <property type="entry name" value="Aldolase_TIM"/>
</dbReference>